<dbReference type="InterPro" id="IPR036322">
    <property type="entry name" value="WD40_repeat_dom_sf"/>
</dbReference>
<dbReference type="Gene3D" id="2.130.10.10">
    <property type="entry name" value="YVTN repeat-like/Quinoprotein amine dehydrogenase"/>
    <property type="match status" value="3"/>
</dbReference>
<dbReference type="PANTHER" id="PTHR19857">
    <property type="entry name" value="MITOCHONDRIAL DIVISION PROTEIN 1-RELATED"/>
    <property type="match status" value="1"/>
</dbReference>
<evidence type="ECO:0000256" key="3">
    <source>
        <dbReference type="PROSITE-ProRule" id="PRU00221"/>
    </source>
</evidence>
<evidence type="ECO:0000256" key="1">
    <source>
        <dbReference type="ARBA" id="ARBA00022574"/>
    </source>
</evidence>
<evidence type="ECO:0000313" key="6">
    <source>
        <dbReference type="EMBL" id="ORX56686.1"/>
    </source>
</evidence>
<keyword evidence="1 3" id="KW-0853">WD repeat</keyword>
<keyword evidence="4" id="KW-0175">Coiled coil</keyword>
<feature type="repeat" description="WD" evidence="3">
    <location>
        <begin position="272"/>
        <end position="306"/>
    </location>
</feature>
<sequence>MTSNNDTESSNSAQENISNDDKINQEDIEILFMKNYNEDQIEKRLLFLEQLQKKIEKETKELQYKSKLLQANNNIEKENNNDMDIEIENDSEASSDQLEILNPEDNKPIEFSLVTSDSFAEPNNDNLLLSSEADFIDIKNEESISNTTKRKKSKASTVKTKPTKKASRKKKNNDDDMEDFADTNEKPRRSKKSSETSKTKDKSKINNLFTPADKFKRIKESIDIPEICNLSSLYPDEYWKNNADNGEMINFINEECPLELVKEANIQDYSQIVGLVLSPDGEMLATFSTIGTAKIWDVETFDLIQTLRDADEEQIDEFFVGRFTPSMEHMIIAGKLKDRKKWSSEDDDNHILPCPLKIFDVVSGKVVSRLEGHAEEVLCIKNICYKGENYYVTTSQDGYIIKWKMKNNSWTELDSYTKMFDGITCMAFTISFLPNTGNRYFVAATDGDISIFDFESAQIIQRFVTPYSHYCDCVKIVDCLELPKPEFIWGQNDELPTKDSPMFCYFITRGVEVLDADDDTVPSKPNKCHLEKLIYPASEHDPFKIEDINSFQDENYHSNSWLIKVTSNGRYIVAPTYDGKLFIFNLKTGKLTGILHYHDGVEVRDVAFHPYKPLLFSCSDDGNVKVFSTAKK</sequence>
<feature type="compositionally biased region" description="Basic residues" evidence="5">
    <location>
        <begin position="161"/>
        <end position="171"/>
    </location>
</feature>
<keyword evidence="2" id="KW-0677">Repeat</keyword>
<accession>A0A1Y1VJX4</accession>
<feature type="compositionally biased region" description="Polar residues" evidence="5">
    <location>
        <begin position="1"/>
        <end position="17"/>
    </location>
</feature>
<organism evidence="6 7">
    <name type="scientific">Piromyces finnis</name>
    <dbReference type="NCBI Taxonomy" id="1754191"/>
    <lineage>
        <taxon>Eukaryota</taxon>
        <taxon>Fungi</taxon>
        <taxon>Fungi incertae sedis</taxon>
        <taxon>Chytridiomycota</taxon>
        <taxon>Chytridiomycota incertae sedis</taxon>
        <taxon>Neocallimastigomycetes</taxon>
        <taxon>Neocallimastigales</taxon>
        <taxon>Neocallimastigaceae</taxon>
        <taxon>Piromyces</taxon>
    </lineage>
</organism>
<evidence type="ECO:0000313" key="7">
    <source>
        <dbReference type="Proteomes" id="UP000193719"/>
    </source>
</evidence>
<dbReference type="Proteomes" id="UP000193719">
    <property type="component" value="Unassembled WGS sequence"/>
</dbReference>
<dbReference type="AlphaFoldDB" id="A0A1Y1VJX4"/>
<gene>
    <name evidence="6" type="ORF">BCR36DRAFT_580992</name>
</gene>
<feature type="compositionally biased region" description="Basic and acidic residues" evidence="5">
    <location>
        <begin position="183"/>
        <end position="203"/>
    </location>
</feature>
<name>A0A1Y1VJX4_9FUNG</name>
<feature type="region of interest" description="Disordered" evidence="5">
    <location>
        <begin position="145"/>
        <end position="203"/>
    </location>
</feature>
<keyword evidence="7" id="KW-1185">Reference proteome</keyword>
<reference evidence="6 7" key="1">
    <citation type="submission" date="2016-08" db="EMBL/GenBank/DDBJ databases">
        <title>Genomes of anaerobic fungi encode conserved fungal cellulosomes for biomass hydrolysis.</title>
        <authorList>
            <consortium name="DOE Joint Genome Institute"/>
            <person name="Haitjema C.H."/>
            <person name="Gilmore S.P."/>
            <person name="Henske J.K."/>
            <person name="Solomon K.V."/>
            <person name="De Groot R."/>
            <person name="Kuo A."/>
            <person name="Mondo S.J."/>
            <person name="Salamov A.A."/>
            <person name="Labutti K."/>
            <person name="Zhao Z."/>
            <person name="Chiniquy J."/>
            <person name="Barry K."/>
            <person name="Brewer H.M."/>
            <person name="Purvine S.O."/>
            <person name="Wright A.T."/>
            <person name="Boxma B."/>
            <person name="Van Alen T."/>
            <person name="Hackstein J.H."/>
            <person name="Baker S.E."/>
            <person name="Grigoriev I.V."/>
            <person name="O'Malley M.A."/>
        </authorList>
    </citation>
    <scope>NUCLEOTIDE SEQUENCE [LARGE SCALE GENOMIC DNA]</scope>
    <source>
        <strain evidence="7">finn</strain>
    </source>
</reference>
<dbReference type="InterPro" id="IPR001680">
    <property type="entry name" value="WD40_rpt"/>
</dbReference>
<dbReference type="InterPro" id="IPR015943">
    <property type="entry name" value="WD40/YVTN_repeat-like_dom_sf"/>
</dbReference>
<reference evidence="6 7" key="2">
    <citation type="submission" date="2016-08" db="EMBL/GenBank/DDBJ databases">
        <title>Pervasive Adenine N6-methylation of Active Genes in Fungi.</title>
        <authorList>
            <consortium name="DOE Joint Genome Institute"/>
            <person name="Mondo S.J."/>
            <person name="Dannebaum R.O."/>
            <person name="Kuo R.C."/>
            <person name="Labutti K."/>
            <person name="Haridas S."/>
            <person name="Kuo A."/>
            <person name="Salamov A."/>
            <person name="Ahrendt S.R."/>
            <person name="Lipzen A."/>
            <person name="Sullivan W."/>
            <person name="Andreopoulos W.B."/>
            <person name="Clum A."/>
            <person name="Lindquist E."/>
            <person name="Daum C."/>
            <person name="Ramamoorthy G.K."/>
            <person name="Gryganskyi A."/>
            <person name="Culley D."/>
            <person name="Magnuson J.K."/>
            <person name="James T.Y."/>
            <person name="O'Malley M.A."/>
            <person name="Stajich J.E."/>
            <person name="Spatafora J.W."/>
            <person name="Visel A."/>
            <person name="Grigoriev I.V."/>
        </authorList>
    </citation>
    <scope>NUCLEOTIDE SEQUENCE [LARGE SCALE GENOMIC DNA]</scope>
    <source>
        <strain evidence="7">finn</strain>
    </source>
</reference>
<feature type="region of interest" description="Disordered" evidence="5">
    <location>
        <begin position="1"/>
        <end position="24"/>
    </location>
</feature>
<dbReference type="Pfam" id="PF00400">
    <property type="entry name" value="WD40"/>
    <property type="match status" value="1"/>
</dbReference>
<proteinExistence type="predicted"/>
<dbReference type="STRING" id="1754191.A0A1Y1VJX4"/>
<dbReference type="SMART" id="SM00320">
    <property type="entry name" value="WD40"/>
    <property type="match status" value="4"/>
</dbReference>
<dbReference type="EMBL" id="MCFH01000007">
    <property type="protein sequence ID" value="ORX56686.1"/>
    <property type="molecule type" value="Genomic_DNA"/>
</dbReference>
<dbReference type="SUPFAM" id="SSF50978">
    <property type="entry name" value="WD40 repeat-like"/>
    <property type="match status" value="1"/>
</dbReference>
<dbReference type="PROSITE" id="PS50082">
    <property type="entry name" value="WD_REPEATS_2"/>
    <property type="match status" value="1"/>
</dbReference>
<evidence type="ECO:0000256" key="2">
    <source>
        <dbReference type="ARBA" id="ARBA00022737"/>
    </source>
</evidence>
<dbReference type="OrthoDB" id="5588835at2759"/>
<evidence type="ECO:0000256" key="5">
    <source>
        <dbReference type="SAM" id="MobiDB-lite"/>
    </source>
</evidence>
<evidence type="ECO:0008006" key="8">
    <source>
        <dbReference type="Google" id="ProtNLM"/>
    </source>
</evidence>
<dbReference type="InterPro" id="IPR051179">
    <property type="entry name" value="WD_repeat_multifunction"/>
</dbReference>
<protein>
    <recommendedName>
        <fullName evidence="8">WD40 repeat-like protein</fullName>
    </recommendedName>
</protein>
<comment type="caution">
    <text evidence="6">The sequence shown here is derived from an EMBL/GenBank/DDBJ whole genome shotgun (WGS) entry which is preliminary data.</text>
</comment>
<evidence type="ECO:0000256" key="4">
    <source>
        <dbReference type="SAM" id="Coils"/>
    </source>
</evidence>
<feature type="coiled-coil region" evidence="4">
    <location>
        <begin position="38"/>
        <end position="81"/>
    </location>
</feature>